<proteinExistence type="predicted"/>
<dbReference type="SUPFAM" id="SSF48371">
    <property type="entry name" value="ARM repeat"/>
    <property type="match status" value="1"/>
</dbReference>
<name>A0ABQ9X5H2_9EUKA</name>
<reference evidence="1 2" key="1">
    <citation type="journal article" date="2022" name="bioRxiv">
        <title>Genomics of Preaxostyla Flagellates Illuminates Evolutionary Transitions and the Path Towards Mitochondrial Loss.</title>
        <authorList>
            <person name="Novak L.V.F."/>
            <person name="Treitli S.C."/>
            <person name="Pyrih J."/>
            <person name="Halakuc P."/>
            <person name="Pipaliya S.V."/>
            <person name="Vacek V."/>
            <person name="Brzon O."/>
            <person name="Soukal P."/>
            <person name="Eme L."/>
            <person name="Dacks J.B."/>
            <person name="Karnkowska A."/>
            <person name="Elias M."/>
            <person name="Hampl V."/>
        </authorList>
    </citation>
    <scope>NUCLEOTIDE SEQUENCE [LARGE SCALE GENOMIC DNA]</scope>
    <source>
        <strain evidence="1">NAU3</strain>
        <tissue evidence="1">Gut</tissue>
    </source>
</reference>
<dbReference type="Proteomes" id="UP001281761">
    <property type="component" value="Unassembled WGS sequence"/>
</dbReference>
<organism evidence="1 2">
    <name type="scientific">Blattamonas nauphoetae</name>
    <dbReference type="NCBI Taxonomy" id="2049346"/>
    <lineage>
        <taxon>Eukaryota</taxon>
        <taxon>Metamonada</taxon>
        <taxon>Preaxostyla</taxon>
        <taxon>Oxymonadida</taxon>
        <taxon>Blattamonas</taxon>
    </lineage>
</organism>
<gene>
    <name evidence="1" type="ORF">BLNAU_18896</name>
</gene>
<evidence type="ECO:0000313" key="1">
    <source>
        <dbReference type="EMBL" id="KAK2946152.1"/>
    </source>
</evidence>
<sequence length="233" mass="26370">METKLTGKTSELEPSPAIFMNWDGKQIESISTQSAMYLSLLQMMKDKKPLPPSLEDKTVSFLGQIKFDSPKDADSFVLEFVPSSFQKSSRAFVKSVAALISVPSKRIRQAAIAFVARLSLPMSSDILLMIVNTDLIPKLISSIDVFSPSFVEAAYTHFYLNKLLHIVFRRSFQHFVETPQYHNPKDHQTLLETLYNNVVLPSYFFVNFLLELLTIAPQHPPTMEFALNMSASE</sequence>
<comment type="caution">
    <text evidence="1">The sequence shown here is derived from an EMBL/GenBank/DDBJ whole genome shotgun (WGS) entry which is preliminary data.</text>
</comment>
<keyword evidence="2" id="KW-1185">Reference proteome</keyword>
<accession>A0ABQ9X5H2</accession>
<protein>
    <submittedName>
        <fullName evidence="1">Uncharacterized protein</fullName>
    </submittedName>
</protein>
<dbReference type="InterPro" id="IPR016024">
    <property type="entry name" value="ARM-type_fold"/>
</dbReference>
<dbReference type="EMBL" id="JARBJD010000235">
    <property type="protein sequence ID" value="KAK2946152.1"/>
    <property type="molecule type" value="Genomic_DNA"/>
</dbReference>
<evidence type="ECO:0000313" key="2">
    <source>
        <dbReference type="Proteomes" id="UP001281761"/>
    </source>
</evidence>